<reference evidence="8" key="1">
    <citation type="submission" date="2023-03" db="EMBL/GenBank/DDBJ databases">
        <title>Massive genome expansion in bonnet fungi (Mycena s.s.) driven by repeated elements and novel gene families across ecological guilds.</title>
        <authorList>
            <consortium name="Lawrence Berkeley National Laboratory"/>
            <person name="Harder C.B."/>
            <person name="Miyauchi S."/>
            <person name="Viragh M."/>
            <person name="Kuo A."/>
            <person name="Thoen E."/>
            <person name="Andreopoulos B."/>
            <person name="Lu D."/>
            <person name="Skrede I."/>
            <person name="Drula E."/>
            <person name="Henrissat B."/>
            <person name="Morin E."/>
            <person name="Kohler A."/>
            <person name="Barry K."/>
            <person name="LaButti K."/>
            <person name="Morin E."/>
            <person name="Salamov A."/>
            <person name="Lipzen A."/>
            <person name="Mereny Z."/>
            <person name="Hegedus B."/>
            <person name="Baldrian P."/>
            <person name="Stursova M."/>
            <person name="Weitz H."/>
            <person name="Taylor A."/>
            <person name="Grigoriev I.V."/>
            <person name="Nagy L.G."/>
            <person name="Martin F."/>
            <person name="Kauserud H."/>
        </authorList>
    </citation>
    <scope>NUCLEOTIDE SEQUENCE</scope>
    <source>
        <strain evidence="8">CBHHK067</strain>
    </source>
</reference>
<evidence type="ECO:0000256" key="2">
    <source>
        <dbReference type="ARBA" id="ARBA00005543"/>
    </source>
</evidence>
<keyword evidence="9" id="KW-1185">Reference proteome</keyword>
<dbReference type="AlphaFoldDB" id="A0AAD7G769"/>
<evidence type="ECO:0000256" key="6">
    <source>
        <dbReference type="ARBA" id="ARBA00031849"/>
    </source>
</evidence>
<evidence type="ECO:0000256" key="4">
    <source>
        <dbReference type="ARBA" id="ARBA00022946"/>
    </source>
</evidence>
<protein>
    <recommendedName>
        <fullName evidence="3">Altered inheritance of mitochondria protein 9, mitochondrial</fullName>
    </recommendedName>
    <alternativeName>
        <fullName evidence="6">Found in mitochondrial proteome protein 29</fullName>
    </alternativeName>
</protein>
<dbReference type="PANTHER" id="PTHR36091:SF1">
    <property type="entry name" value="ALTERED INHERITANCE OF MITOCHONDRIA PROTEIN 9, MITOCHONDRIAL"/>
    <property type="match status" value="1"/>
</dbReference>
<evidence type="ECO:0000256" key="1">
    <source>
        <dbReference type="ARBA" id="ARBA00004173"/>
    </source>
</evidence>
<dbReference type="SUPFAM" id="SSF56112">
    <property type="entry name" value="Protein kinase-like (PK-like)"/>
    <property type="match status" value="1"/>
</dbReference>
<keyword evidence="8" id="KW-0808">Transferase</keyword>
<accession>A0AAD7G769</accession>
<keyword evidence="8" id="KW-0418">Kinase</keyword>
<dbReference type="InterPro" id="IPR002575">
    <property type="entry name" value="Aminoglycoside_PTrfase"/>
</dbReference>
<keyword evidence="4" id="KW-0809">Transit peptide</keyword>
<sequence>MCHTAVFVSPTSIVESDESLFRYTSGRWLYNESEQMAQRYTKFDVAALNRIISTACNGASVLRMEKKEEVFNKSFIATLTNGRRVVARIKSPVAGPAHLTTASEVATMDFTRTVLGVPVPKVLAWSSQAATNGVGAKFILMESAPGVQLSTVWPRLSPRDKKNIVNSLIATEQGLLEARFSHYGSLYYKADLFANRARDLDAATDKFCIGLIADRTFYEDERASMPLDRGPCTPDSDIRAGLFRAVVGPQLQAEHLAVLAQYRSIVPALVPTDERALAPFLWHPDLNPGNIFPIDWQDAWAGPAYLQTTTPAFVQYTGPDASLVGPPYDAMPPAERARAQRAHKDKMLQKLYEIKQLVPWRHGLGRRRTMTLPVRSAGRTWKDGILPLKLALLSVAAEWPALATPGAACPLCVTREEVDALGAQRARYVEGHAVLEGMRRAFGMRVHGWVSTGEYGRKRKLLDEAVSVLEGGMEAGGGWSPFRDTVY</sequence>
<evidence type="ECO:0000256" key="5">
    <source>
        <dbReference type="ARBA" id="ARBA00023128"/>
    </source>
</evidence>
<evidence type="ECO:0000259" key="7">
    <source>
        <dbReference type="Pfam" id="PF01636"/>
    </source>
</evidence>
<dbReference type="InterPro" id="IPR011009">
    <property type="entry name" value="Kinase-like_dom_sf"/>
</dbReference>
<name>A0AAD7G769_MYCRO</name>
<dbReference type="InterPro" id="IPR051035">
    <property type="entry name" value="Mito_inheritance_9"/>
</dbReference>
<dbReference type="EMBL" id="JARKIE010000162">
    <property type="protein sequence ID" value="KAJ7673450.1"/>
    <property type="molecule type" value="Genomic_DNA"/>
</dbReference>
<dbReference type="GO" id="GO:0016301">
    <property type="term" value="F:kinase activity"/>
    <property type="evidence" value="ECO:0007669"/>
    <property type="project" value="UniProtKB-KW"/>
</dbReference>
<evidence type="ECO:0000313" key="9">
    <source>
        <dbReference type="Proteomes" id="UP001221757"/>
    </source>
</evidence>
<feature type="domain" description="Aminoglycoside phosphotransferase" evidence="7">
    <location>
        <begin position="75"/>
        <end position="292"/>
    </location>
</feature>
<dbReference type="Proteomes" id="UP001221757">
    <property type="component" value="Unassembled WGS sequence"/>
</dbReference>
<dbReference type="GO" id="GO:0005739">
    <property type="term" value="C:mitochondrion"/>
    <property type="evidence" value="ECO:0007669"/>
    <property type="project" value="UniProtKB-SubCell"/>
</dbReference>
<organism evidence="8 9">
    <name type="scientific">Mycena rosella</name>
    <name type="common">Pink bonnet</name>
    <name type="synonym">Agaricus rosellus</name>
    <dbReference type="NCBI Taxonomy" id="1033263"/>
    <lineage>
        <taxon>Eukaryota</taxon>
        <taxon>Fungi</taxon>
        <taxon>Dikarya</taxon>
        <taxon>Basidiomycota</taxon>
        <taxon>Agaricomycotina</taxon>
        <taxon>Agaricomycetes</taxon>
        <taxon>Agaricomycetidae</taxon>
        <taxon>Agaricales</taxon>
        <taxon>Marasmiineae</taxon>
        <taxon>Mycenaceae</taxon>
        <taxon>Mycena</taxon>
    </lineage>
</organism>
<comment type="subcellular location">
    <subcellularLocation>
        <location evidence="1">Mitochondrion</location>
    </subcellularLocation>
</comment>
<keyword evidence="5" id="KW-0496">Mitochondrion</keyword>
<dbReference type="PANTHER" id="PTHR36091">
    <property type="entry name" value="ALTERED INHERITANCE OF MITOCHONDRIA PROTEIN 9, MITOCHONDRIAL"/>
    <property type="match status" value="1"/>
</dbReference>
<proteinExistence type="inferred from homology"/>
<evidence type="ECO:0000256" key="3">
    <source>
        <dbReference type="ARBA" id="ARBA00016197"/>
    </source>
</evidence>
<comment type="caution">
    <text evidence="8">The sequence shown here is derived from an EMBL/GenBank/DDBJ whole genome shotgun (WGS) entry which is preliminary data.</text>
</comment>
<dbReference type="Pfam" id="PF01636">
    <property type="entry name" value="APH"/>
    <property type="match status" value="1"/>
</dbReference>
<evidence type="ECO:0000313" key="8">
    <source>
        <dbReference type="EMBL" id="KAJ7673450.1"/>
    </source>
</evidence>
<gene>
    <name evidence="8" type="ORF">B0H17DRAFT_1161840</name>
</gene>
<comment type="similarity">
    <text evidence="2">Belongs to the AIM9 family.</text>
</comment>